<dbReference type="GO" id="GO:0005737">
    <property type="term" value="C:cytoplasm"/>
    <property type="evidence" value="ECO:0007669"/>
    <property type="project" value="TreeGrafter"/>
</dbReference>
<dbReference type="PANTHER" id="PTHR45527">
    <property type="entry name" value="NONRIBOSOMAL PEPTIDE SYNTHETASE"/>
    <property type="match status" value="1"/>
</dbReference>
<dbReference type="GO" id="GO:0044550">
    <property type="term" value="P:secondary metabolite biosynthetic process"/>
    <property type="evidence" value="ECO:0007669"/>
    <property type="project" value="TreeGrafter"/>
</dbReference>
<evidence type="ECO:0000256" key="1">
    <source>
        <dbReference type="SAM" id="MobiDB-lite"/>
    </source>
</evidence>
<dbReference type="Gene3D" id="3.30.559.10">
    <property type="entry name" value="Chloramphenicol acetyltransferase-like domain"/>
    <property type="match status" value="1"/>
</dbReference>
<organism evidence="2 3">
    <name type="scientific">Streptomyces marianii</name>
    <dbReference type="NCBI Taxonomy" id="1817406"/>
    <lineage>
        <taxon>Bacteria</taxon>
        <taxon>Bacillati</taxon>
        <taxon>Actinomycetota</taxon>
        <taxon>Actinomycetes</taxon>
        <taxon>Kitasatosporales</taxon>
        <taxon>Streptomycetaceae</taxon>
        <taxon>Streptomyces</taxon>
    </lineage>
</organism>
<dbReference type="OrthoDB" id="3872111at2"/>
<dbReference type="Proteomes" id="UP000305921">
    <property type="component" value="Unassembled WGS sequence"/>
</dbReference>
<dbReference type="AlphaFoldDB" id="A0A5R9EEZ6"/>
<dbReference type="Gene3D" id="3.30.559.30">
    <property type="entry name" value="Nonribosomal peptide synthetase, condensation domain"/>
    <property type="match status" value="1"/>
</dbReference>
<gene>
    <name evidence="2" type="ORF">FEF34_36355</name>
</gene>
<dbReference type="EMBL" id="VAWE01000001">
    <property type="protein sequence ID" value="TLQ47685.1"/>
    <property type="molecule type" value="Genomic_DNA"/>
</dbReference>
<comment type="caution">
    <text evidence="2">The sequence shown here is derived from an EMBL/GenBank/DDBJ whole genome shotgun (WGS) entry which is preliminary data.</text>
</comment>
<evidence type="ECO:0000313" key="3">
    <source>
        <dbReference type="Proteomes" id="UP000305921"/>
    </source>
</evidence>
<keyword evidence="3" id="KW-1185">Reference proteome</keyword>
<dbReference type="SUPFAM" id="SSF52777">
    <property type="entry name" value="CoA-dependent acyltransferases"/>
    <property type="match status" value="2"/>
</dbReference>
<accession>A0A5R9EEZ6</accession>
<evidence type="ECO:0000313" key="2">
    <source>
        <dbReference type="EMBL" id="TLQ47685.1"/>
    </source>
</evidence>
<name>A0A5R9EEZ6_9ACTN</name>
<reference evidence="2 3" key="1">
    <citation type="submission" date="2019-05" db="EMBL/GenBank/DDBJ databases">
        <title>Streptomyces marianii sp. nov., a novel marine actinomycete from southern coast of India.</title>
        <authorList>
            <person name="Iniyan A.M."/>
            <person name="Wink J."/>
            <person name="Ramprasad E."/>
            <person name="Ramana C.V."/>
            <person name="Bunk B."/>
            <person name="Sproer C."/>
            <person name="Joseph F.-J.R.S."/>
            <person name="Vincent S.G.P."/>
        </authorList>
    </citation>
    <scope>NUCLEOTIDE SEQUENCE [LARGE SCALE GENOMIC DNA]</scope>
    <source>
        <strain evidence="2 3">ICN19</strain>
    </source>
</reference>
<sequence length="432" mass="45989">MLSITSQYLARYRHLAAAGDRTGALLPVTGAQRRFVLVRSLDPTGRPDVVPMFFAFPSGTVDVERLRSAARRLAARHTALRSRPAVVRGTPVLVAGEPEVPVIRPTAVPGERPADTLRRALATWDPHGSPLRLFLVRDAGGRADDVLAVVLDHAVCDGRSLARIVEELGVAYAESADAGHPAPEESEAELSAYREAVLLQLAAEERADTPEAAAYWADRLRAVREQAPPPRPERVPEGTLPSGSAEARLPAHDDTVPFPELLDACRAAARALYGPGGVVPLGYPWGGRPTGAEPVIGCFLNTVVFPAATGHGPAPEVTADAWWDDLDRADAPFDAVVSAARSAGSGWTGRLDGLLTVDDDRRRPPLRLGGVEGREIHIDGRAVRAPFAVSVTQGAELRVRMVWDRAVLDDGTANEAFEALAGTLRPSGPAVD</sequence>
<dbReference type="PANTHER" id="PTHR45527:SF1">
    <property type="entry name" value="FATTY ACID SYNTHASE"/>
    <property type="match status" value="1"/>
</dbReference>
<dbReference type="GO" id="GO:0043041">
    <property type="term" value="P:amino acid activation for nonribosomal peptide biosynthetic process"/>
    <property type="evidence" value="ECO:0007669"/>
    <property type="project" value="TreeGrafter"/>
</dbReference>
<dbReference type="RefSeq" id="WP_138056960.1">
    <property type="nucleotide sequence ID" value="NZ_VAWE01000001.1"/>
</dbReference>
<proteinExistence type="predicted"/>
<dbReference type="GO" id="GO:0031177">
    <property type="term" value="F:phosphopantetheine binding"/>
    <property type="evidence" value="ECO:0007669"/>
    <property type="project" value="TreeGrafter"/>
</dbReference>
<feature type="region of interest" description="Disordered" evidence="1">
    <location>
        <begin position="225"/>
        <end position="250"/>
    </location>
</feature>
<protein>
    <submittedName>
        <fullName evidence="2">Non-ribosomal peptide synthetase</fullName>
    </submittedName>
</protein>
<dbReference type="InterPro" id="IPR023213">
    <property type="entry name" value="CAT-like_dom_sf"/>
</dbReference>